<dbReference type="EMBL" id="VJVV01000016">
    <property type="protein sequence ID" value="TRO78604.1"/>
    <property type="molecule type" value="Genomic_DNA"/>
</dbReference>
<proteinExistence type="predicted"/>
<dbReference type="OrthoDB" id="5520535at2"/>
<gene>
    <name evidence="1" type="ORF">FL622_15915</name>
</gene>
<sequence length="125" mass="14417">MPNMKATFKTIIIKSQEQMLNECAETMNAVMRGEPVAPQEPEYSFTSFEAFRRAMTPQRFALLRLIREKRPDSIKELAALAGRDMKNVSEDVKILLEMDLLELEKRGKTKAPRLHYDGFRLEVAV</sequence>
<keyword evidence="2" id="KW-1185">Reference proteome</keyword>
<dbReference type="Proteomes" id="UP000317155">
    <property type="component" value="Unassembled WGS sequence"/>
</dbReference>
<dbReference type="SUPFAM" id="SSF46785">
    <property type="entry name" value="Winged helix' DNA-binding domain"/>
    <property type="match status" value="1"/>
</dbReference>
<protein>
    <submittedName>
        <fullName evidence="1">Helix-turn-helix domain-containing protein</fullName>
    </submittedName>
</protein>
<organism evidence="1 2">
    <name type="scientific">Trichloromonas acetexigens</name>
    <dbReference type="NCBI Taxonomy" id="38815"/>
    <lineage>
        <taxon>Bacteria</taxon>
        <taxon>Pseudomonadati</taxon>
        <taxon>Thermodesulfobacteriota</taxon>
        <taxon>Desulfuromonadia</taxon>
        <taxon>Desulfuromonadales</taxon>
        <taxon>Trichloromonadaceae</taxon>
        <taxon>Trichloromonas</taxon>
    </lineage>
</organism>
<dbReference type="AlphaFoldDB" id="A0A550J5W0"/>
<dbReference type="InterPro" id="IPR036390">
    <property type="entry name" value="WH_DNA-bd_sf"/>
</dbReference>
<name>A0A550J5W0_9BACT</name>
<dbReference type="Gene3D" id="1.10.10.10">
    <property type="entry name" value="Winged helix-like DNA-binding domain superfamily/Winged helix DNA-binding domain"/>
    <property type="match status" value="1"/>
</dbReference>
<comment type="caution">
    <text evidence="1">The sequence shown here is derived from an EMBL/GenBank/DDBJ whole genome shotgun (WGS) entry which is preliminary data.</text>
</comment>
<evidence type="ECO:0000313" key="1">
    <source>
        <dbReference type="EMBL" id="TRO78604.1"/>
    </source>
</evidence>
<dbReference type="InterPro" id="IPR036388">
    <property type="entry name" value="WH-like_DNA-bd_sf"/>
</dbReference>
<evidence type="ECO:0000313" key="2">
    <source>
        <dbReference type="Proteomes" id="UP000317155"/>
    </source>
</evidence>
<dbReference type="Pfam" id="PF25212">
    <property type="entry name" value="HVO_A0114"/>
    <property type="match status" value="1"/>
</dbReference>
<reference evidence="1 2" key="1">
    <citation type="submission" date="2019-07" db="EMBL/GenBank/DDBJ databases">
        <title>Insights of Desulfuromonas acetexigens electromicrobiology.</title>
        <authorList>
            <person name="Katuri K."/>
            <person name="Sapireddy V."/>
            <person name="Shaw D.R."/>
            <person name="Saikaly P."/>
        </authorList>
    </citation>
    <scope>NUCLEOTIDE SEQUENCE [LARGE SCALE GENOMIC DNA]</scope>
    <source>
        <strain evidence="1 2">2873</strain>
    </source>
</reference>
<accession>A0A550J5W0</accession>